<accession>A0A8J5W651</accession>
<protein>
    <submittedName>
        <fullName evidence="1">Uncharacterized protein</fullName>
    </submittedName>
</protein>
<comment type="caution">
    <text evidence="1">The sequence shown here is derived from an EMBL/GenBank/DDBJ whole genome shotgun (WGS) entry which is preliminary data.</text>
</comment>
<sequence length="80" mass="8964">MMSPIFTLISTTIELPYLSNNQDNILKLAKQQRATEKYNQVAVAIEMLLNLNTMSIEELVGQLHVAEDRYGIKEVVNGVG</sequence>
<keyword evidence="2" id="KW-1185">Reference proteome</keyword>
<dbReference type="OrthoDB" id="695655at2759"/>
<organism evidence="1 2">
    <name type="scientific">Zizania palustris</name>
    <name type="common">Northern wild rice</name>
    <dbReference type="NCBI Taxonomy" id="103762"/>
    <lineage>
        <taxon>Eukaryota</taxon>
        <taxon>Viridiplantae</taxon>
        <taxon>Streptophyta</taxon>
        <taxon>Embryophyta</taxon>
        <taxon>Tracheophyta</taxon>
        <taxon>Spermatophyta</taxon>
        <taxon>Magnoliopsida</taxon>
        <taxon>Liliopsida</taxon>
        <taxon>Poales</taxon>
        <taxon>Poaceae</taxon>
        <taxon>BOP clade</taxon>
        <taxon>Oryzoideae</taxon>
        <taxon>Oryzeae</taxon>
        <taxon>Zizaniinae</taxon>
        <taxon>Zizania</taxon>
    </lineage>
</organism>
<proteinExistence type="predicted"/>
<dbReference type="Proteomes" id="UP000729402">
    <property type="component" value="Unassembled WGS sequence"/>
</dbReference>
<evidence type="ECO:0000313" key="2">
    <source>
        <dbReference type="Proteomes" id="UP000729402"/>
    </source>
</evidence>
<gene>
    <name evidence="1" type="ORF">GUJ93_ZPchr0015g6838</name>
</gene>
<name>A0A8J5W651_ZIZPA</name>
<evidence type="ECO:0000313" key="1">
    <source>
        <dbReference type="EMBL" id="KAG8083388.1"/>
    </source>
</evidence>
<reference evidence="1" key="2">
    <citation type="submission" date="2021-02" db="EMBL/GenBank/DDBJ databases">
        <authorList>
            <person name="Kimball J.A."/>
            <person name="Haas M.W."/>
            <person name="Macchietto M."/>
            <person name="Kono T."/>
            <person name="Duquette J."/>
            <person name="Shao M."/>
        </authorList>
    </citation>
    <scope>NUCLEOTIDE SEQUENCE</scope>
    <source>
        <tissue evidence="1">Fresh leaf tissue</tissue>
    </source>
</reference>
<reference evidence="1" key="1">
    <citation type="journal article" date="2021" name="bioRxiv">
        <title>Whole Genome Assembly and Annotation of Northern Wild Rice, Zizania palustris L., Supports a Whole Genome Duplication in the Zizania Genus.</title>
        <authorList>
            <person name="Haas M."/>
            <person name="Kono T."/>
            <person name="Macchietto M."/>
            <person name="Millas R."/>
            <person name="McGilp L."/>
            <person name="Shao M."/>
            <person name="Duquette J."/>
            <person name="Hirsch C.N."/>
            <person name="Kimball J."/>
        </authorList>
    </citation>
    <scope>NUCLEOTIDE SEQUENCE</scope>
    <source>
        <tissue evidence="1">Fresh leaf tissue</tissue>
    </source>
</reference>
<dbReference type="EMBL" id="JAAALK010000085">
    <property type="protein sequence ID" value="KAG8083388.1"/>
    <property type="molecule type" value="Genomic_DNA"/>
</dbReference>
<dbReference type="AlphaFoldDB" id="A0A8J5W651"/>